<gene>
    <name evidence="1" type="ORF">JEQ47_03385</name>
</gene>
<accession>A0A934MPW3</accession>
<sequence length="191" mass="21044">MKGVLIGGTSHCGKSTLAADIGTATGAAVGSTDQMARHPGRPWLGVPEPVAEFYETLSDETIYWFLRVHHTNMWPMLALEIERQRAGGQGFVLEGTALRPESLAGLAGDHLVTLCLCANADFLVDRIRRESDYEARDTRMRRLIDRFVTRSIRDNAEIIADARKHGVWLVDAGDMTALATARQDILSRLSP</sequence>
<dbReference type="InterPro" id="IPR027417">
    <property type="entry name" value="P-loop_NTPase"/>
</dbReference>
<keyword evidence="2" id="KW-1185">Reference proteome</keyword>
<dbReference type="EMBL" id="JAEKMH010000001">
    <property type="protein sequence ID" value="MBJ3783754.1"/>
    <property type="molecule type" value="Genomic_DNA"/>
</dbReference>
<dbReference type="Proteomes" id="UP000602124">
    <property type="component" value="Unassembled WGS sequence"/>
</dbReference>
<organism evidence="1 2">
    <name type="scientific">Devosia sediminis</name>
    <dbReference type="NCBI Taxonomy" id="2798801"/>
    <lineage>
        <taxon>Bacteria</taxon>
        <taxon>Pseudomonadati</taxon>
        <taxon>Pseudomonadota</taxon>
        <taxon>Alphaproteobacteria</taxon>
        <taxon>Hyphomicrobiales</taxon>
        <taxon>Devosiaceae</taxon>
        <taxon>Devosia</taxon>
    </lineage>
</organism>
<dbReference type="SUPFAM" id="SSF52540">
    <property type="entry name" value="P-loop containing nucleoside triphosphate hydrolases"/>
    <property type="match status" value="1"/>
</dbReference>
<name>A0A934MPW3_9HYPH</name>
<protein>
    <submittedName>
        <fullName evidence="1">Uncharacterized protein</fullName>
    </submittedName>
</protein>
<dbReference type="RefSeq" id="WP_198874978.1">
    <property type="nucleotide sequence ID" value="NZ_JAEKMH010000001.1"/>
</dbReference>
<proteinExistence type="predicted"/>
<reference evidence="1" key="1">
    <citation type="submission" date="2020-12" db="EMBL/GenBank/DDBJ databases">
        <title>Devosia sp. MSA67 isolated from Mo River.</title>
        <authorList>
            <person name="Ma F."/>
            <person name="Zi Z."/>
        </authorList>
    </citation>
    <scope>NUCLEOTIDE SEQUENCE</scope>
    <source>
        <strain evidence="1">MSA67</strain>
    </source>
</reference>
<dbReference type="Gene3D" id="3.40.50.300">
    <property type="entry name" value="P-loop containing nucleotide triphosphate hydrolases"/>
    <property type="match status" value="1"/>
</dbReference>
<comment type="caution">
    <text evidence="1">The sequence shown here is derived from an EMBL/GenBank/DDBJ whole genome shotgun (WGS) entry which is preliminary data.</text>
</comment>
<evidence type="ECO:0000313" key="2">
    <source>
        <dbReference type="Proteomes" id="UP000602124"/>
    </source>
</evidence>
<dbReference type="AlphaFoldDB" id="A0A934MPW3"/>
<evidence type="ECO:0000313" key="1">
    <source>
        <dbReference type="EMBL" id="MBJ3783754.1"/>
    </source>
</evidence>